<keyword evidence="3" id="KW-1185">Reference proteome</keyword>
<name>A0A9P4IE43_9PEZI</name>
<feature type="compositionally biased region" description="Basic and acidic residues" evidence="1">
    <location>
        <begin position="16"/>
        <end position="28"/>
    </location>
</feature>
<gene>
    <name evidence="2" type="ORF">NA57DRAFT_77133</name>
</gene>
<evidence type="ECO:0000313" key="2">
    <source>
        <dbReference type="EMBL" id="KAF2098343.1"/>
    </source>
</evidence>
<accession>A0A9P4IE43</accession>
<evidence type="ECO:0000313" key="3">
    <source>
        <dbReference type="Proteomes" id="UP000799772"/>
    </source>
</evidence>
<organism evidence="2 3">
    <name type="scientific">Rhizodiscina lignyota</name>
    <dbReference type="NCBI Taxonomy" id="1504668"/>
    <lineage>
        <taxon>Eukaryota</taxon>
        <taxon>Fungi</taxon>
        <taxon>Dikarya</taxon>
        <taxon>Ascomycota</taxon>
        <taxon>Pezizomycotina</taxon>
        <taxon>Dothideomycetes</taxon>
        <taxon>Pleosporomycetidae</taxon>
        <taxon>Aulographales</taxon>
        <taxon>Rhizodiscinaceae</taxon>
        <taxon>Rhizodiscina</taxon>
    </lineage>
</organism>
<dbReference type="EMBL" id="ML978127">
    <property type="protein sequence ID" value="KAF2098343.1"/>
    <property type="molecule type" value="Genomic_DNA"/>
</dbReference>
<proteinExistence type="predicted"/>
<protein>
    <submittedName>
        <fullName evidence="2">Uncharacterized protein</fullName>
    </submittedName>
</protein>
<reference evidence="2" key="1">
    <citation type="journal article" date="2020" name="Stud. Mycol.">
        <title>101 Dothideomycetes genomes: a test case for predicting lifestyles and emergence of pathogens.</title>
        <authorList>
            <person name="Haridas S."/>
            <person name="Albert R."/>
            <person name="Binder M."/>
            <person name="Bloem J."/>
            <person name="Labutti K."/>
            <person name="Salamov A."/>
            <person name="Andreopoulos B."/>
            <person name="Baker S."/>
            <person name="Barry K."/>
            <person name="Bills G."/>
            <person name="Bluhm B."/>
            <person name="Cannon C."/>
            <person name="Castanera R."/>
            <person name="Culley D."/>
            <person name="Daum C."/>
            <person name="Ezra D."/>
            <person name="Gonzalez J."/>
            <person name="Henrissat B."/>
            <person name="Kuo A."/>
            <person name="Liang C."/>
            <person name="Lipzen A."/>
            <person name="Lutzoni F."/>
            <person name="Magnuson J."/>
            <person name="Mondo S."/>
            <person name="Nolan M."/>
            <person name="Ohm R."/>
            <person name="Pangilinan J."/>
            <person name="Park H.-J."/>
            <person name="Ramirez L."/>
            <person name="Alfaro M."/>
            <person name="Sun H."/>
            <person name="Tritt A."/>
            <person name="Yoshinaga Y."/>
            <person name="Zwiers L.-H."/>
            <person name="Turgeon B."/>
            <person name="Goodwin S."/>
            <person name="Spatafora J."/>
            <person name="Crous P."/>
            <person name="Grigoriev I."/>
        </authorList>
    </citation>
    <scope>NUCLEOTIDE SEQUENCE</scope>
    <source>
        <strain evidence="2">CBS 133067</strain>
    </source>
</reference>
<evidence type="ECO:0000256" key="1">
    <source>
        <dbReference type="SAM" id="MobiDB-lite"/>
    </source>
</evidence>
<feature type="compositionally biased region" description="Polar residues" evidence="1">
    <location>
        <begin position="1"/>
        <end position="10"/>
    </location>
</feature>
<sequence length="288" mass="32882">MDASTASLPTNIGEYADSRARARSPDRARTARKKYASAHYFEPIRPWSHRSGESLDLFPRFDPTTGNRRQVSSAMFPDEAPVVKPTKRDLFEEAKWQKVPQRCGYDKRAFAREATRDRNANIRLGMSGDFEFKGQGIGKKGKRKGNRRVGWTEGEMTAAGAVQAAVWNEDYVCREDGCYGCMVSDRVDMGLNGIDDEGRVDLLDVVLREEDTRAWKEMEEHTTANKDDADALMDRATMKYETLNRARTKKLEKEGWDYVEKDMVLSPEPAWVDMVEGDEWEKDGFELL</sequence>
<feature type="region of interest" description="Disordered" evidence="1">
    <location>
        <begin position="1"/>
        <end position="28"/>
    </location>
</feature>
<dbReference type="Proteomes" id="UP000799772">
    <property type="component" value="Unassembled WGS sequence"/>
</dbReference>
<comment type="caution">
    <text evidence="2">The sequence shown here is derived from an EMBL/GenBank/DDBJ whole genome shotgun (WGS) entry which is preliminary data.</text>
</comment>
<dbReference type="AlphaFoldDB" id="A0A9P4IE43"/>